<dbReference type="PANTHER" id="PTHR43791:SF40">
    <property type="entry name" value="THIAMINE PATHWAY TRANSPORTER THI73"/>
    <property type="match status" value="1"/>
</dbReference>
<dbReference type="InterPro" id="IPR036259">
    <property type="entry name" value="MFS_trans_sf"/>
</dbReference>
<dbReference type="OrthoDB" id="6730379at2759"/>
<dbReference type="Pfam" id="PF07690">
    <property type="entry name" value="MFS_1"/>
    <property type="match status" value="1"/>
</dbReference>
<organism evidence="9 10">
    <name type="scientific">Peltaster fructicola</name>
    <dbReference type="NCBI Taxonomy" id="286661"/>
    <lineage>
        <taxon>Eukaryota</taxon>
        <taxon>Fungi</taxon>
        <taxon>Dikarya</taxon>
        <taxon>Ascomycota</taxon>
        <taxon>Pezizomycotina</taxon>
        <taxon>Dothideomycetes</taxon>
        <taxon>Dothideomycetes incertae sedis</taxon>
        <taxon>Peltaster</taxon>
    </lineage>
</organism>
<dbReference type="Gene3D" id="1.20.1250.20">
    <property type="entry name" value="MFS general substrate transporter like domains"/>
    <property type="match status" value="2"/>
</dbReference>
<keyword evidence="5 7" id="KW-0472">Membrane</keyword>
<dbReference type="AlphaFoldDB" id="A0A6H0XY12"/>
<feature type="transmembrane region" description="Helical" evidence="7">
    <location>
        <begin position="383"/>
        <end position="404"/>
    </location>
</feature>
<keyword evidence="3 7" id="KW-0812">Transmembrane</keyword>
<feature type="transmembrane region" description="Helical" evidence="7">
    <location>
        <begin position="449"/>
        <end position="472"/>
    </location>
</feature>
<feature type="transmembrane region" description="Helical" evidence="7">
    <location>
        <begin position="128"/>
        <end position="146"/>
    </location>
</feature>
<dbReference type="Proteomes" id="UP000503462">
    <property type="component" value="Chromosome 3"/>
</dbReference>
<evidence type="ECO:0000256" key="3">
    <source>
        <dbReference type="ARBA" id="ARBA00022692"/>
    </source>
</evidence>
<evidence type="ECO:0000256" key="1">
    <source>
        <dbReference type="ARBA" id="ARBA00004141"/>
    </source>
</evidence>
<feature type="transmembrane region" description="Helical" evidence="7">
    <location>
        <begin position="101"/>
        <end position="121"/>
    </location>
</feature>
<name>A0A6H0XY12_9PEZI</name>
<feature type="transmembrane region" description="Helical" evidence="7">
    <location>
        <begin position="59"/>
        <end position="81"/>
    </location>
</feature>
<dbReference type="EMBL" id="CP051141">
    <property type="protein sequence ID" value="QIW99508.1"/>
    <property type="molecule type" value="Genomic_DNA"/>
</dbReference>
<dbReference type="PANTHER" id="PTHR43791">
    <property type="entry name" value="PERMEASE-RELATED"/>
    <property type="match status" value="1"/>
</dbReference>
<sequence>MSFKSVGKQATPTAILEDGSEPHAQDDALTFIRAHRDEVDATLYADSAYAKRLRRKVDLLVMPFLLLCYSMNFLDKVLLNYANVMGLTPALNLVGNDFSNASSAFFIAVLIAAVPNMYLLQRLPVAKWLGFCLTVWGVCTAFHAVLHDYAGLLTVRVFCGIFEAGIPSALMLISSQWYTRAEQASRFAYWYCGLGVGQILGGLISWAFQFVLKDPADLTSGWRMMFVALGVFTFLLGIMIMLFVPDAPWRAWFFSTEEKVNLLEHVRVNQSGIIAKGYQPTQLLEGILDVQVWLMFLIILLQGVGGGTITTYSATLLRSFGFTPQQAALLNMPSGVINITSTLFCGLMSRYLGLRWFWTATVSVVGIAGAALMSWLSTTNRSGLLAGIYLANFIVGAAPTDYQWVLTNTAGHTKRAYVAAMMNAAFATGNIIGPQTYRAVDAPQYEPAKVTLVACWSASVGLTIVLAIYYLIINRRRDRDVGCTVPEQDVSEAKAFAGLTDRKNKDFRYVY</sequence>
<dbReference type="GO" id="GO:0016020">
    <property type="term" value="C:membrane"/>
    <property type="evidence" value="ECO:0007669"/>
    <property type="project" value="UniProtKB-SubCell"/>
</dbReference>
<evidence type="ECO:0000256" key="4">
    <source>
        <dbReference type="ARBA" id="ARBA00022989"/>
    </source>
</evidence>
<comment type="subcellular location">
    <subcellularLocation>
        <location evidence="1">Membrane</location>
        <topology evidence="1">Multi-pass membrane protein</topology>
    </subcellularLocation>
</comment>
<keyword evidence="10" id="KW-1185">Reference proteome</keyword>
<protein>
    <recommendedName>
        <fullName evidence="8">Major facilitator superfamily (MFS) profile domain-containing protein</fullName>
    </recommendedName>
</protein>
<feature type="transmembrane region" description="Helical" evidence="7">
    <location>
        <begin position="224"/>
        <end position="244"/>
    </location>
</feature>
<evidence type="ECO:0000256" key="2">
    <source>
        <dbReference type="ARBA" id="ARBA00022448"/>
    </source>
</evidence>
<feature type="region of interest" description="Disordered" evidence="6">
    <location>
        <begin position="1"/>
        <end position="20"/>
    </location>
</feature>
<feature type="transmembrane region" description="Helical" evidence="7">
    <location>
        <begin position="356"/>
        <end position="377"/>
    </location>
</feature>
<evidence type="ECO:0000256" key="6">
    <source>
        <dbReference type="SAM" id="MobiDB-lite"/>
    </source>
</evidence>
<evidence type="ECO:0000259" key="8">
    <source>
        <dbReference type="PROSITE" id="PS50850"/>
    </source>
</evidence>
<evidence type="ECO:0000256" key="7">
    <source>
        <dbReference type="SAM" id="Phobius"/>
    </source>
</evidence>
<evidence type="ECO:0000313" key="9">
    <source>
        <dbReference type="EMBL" id="QIW99508.1"/>
    </source>
</evidence>
<feature type="domain" description="Major facilitator superfamily (MFS) profile" evidence="8">
    <location>
        <begin position="56"/>
        <end position="477"/>
    </location>
</feature>
<dbReference type="InterPro" id="IPR020846">
    <property type="entry name" value="MFS_dom"/>
</dbReference>
<dbReference type="GO" id="GO:0022857">
    <property type="term" value="F:transmembrane transporter activity"/>
    <property type="evidence" value="ECO:0007669"/>
    <property type="project" value="InterPro"/>
</dbReference>
<reference evidence="9 10" key="1">
    <citation type="journal article" date="2016" name="Sci. Rep.">
        <title>Peltaster fructicola genome reveals evolution from an invasive phytopathogen to an ectophytic parasite.</title>
        <authorList>
            <person name="Xu C."/>
            <person name="Chen H."/>
            <person name="Gleason M.L."/>
            <person name="Xu J.R."/>
            <person name="Liu H."/>
            <person name="Zhang R."/>
            <person name="Sun G."/>
        </authorList>
    </citation>
    <scope>NUCLEOTIDE SEQUENCE [LARGE SCALE GENOMIC DNA]</scope>
    <source>
        <strain evidence="9 10">LNHT1506</strain>
    </source>
</reference>
<feature type="transmembrane region" description="Helical" evidence="7">
    <location>
        <begin position="152"/>
        <end position="175"/>
    </location>
</feature>
<evidence type="ECO:0000313" key="10">
    <source>
        <dbReference type="Proteomes" id="UP000503462"/>
    </source>
</evidence>
<feature type="transmembrane region" description="Helical" evidence="7">
    <location>
        <begin position="187"/>
        <end position="212"/>
    </location>
</feature>
<dbReference type="PROSITE" id="PS50850">
    <property type="entry name" value="MFS"/>
    <property type="match status" value="1"/>
</dbReference>
<evidence type="ECO:0000256" key="5">
    <source>
        <dbReference type="ARBA" id="ARBA00023136"/>
    </source>
</evidence>
<dbReference type="InterPro" id="IPR011701">
    <property type="entry name" value="MFS"/>
</dbReference>
<keyword evidence="2" id="KW-0813">Transport</keyword>
<accession>A0A6H0XY12</accession>
<dbReference type="SUPFAM" id="SSF103473">
    <property type="entry name" value="MFS general substrate transporter"/>
    <property type="match status" value="1"/>
</dbReference>
<feature type="transmembrane region" description="Helical" evidence="7">
    <location>
        <begin position="292"/>
        <end position="315"/>
    </location>
</feature>
<keyword evidence="4 7" id="KW-1133">Transmembrane helix</keyword>
<gene>
    <name evidence="9" type="ORF">AMS68_005026</name>
</gene>
<proteinExistence type="predicted"/>